<evidence type="ECO:0000256" key="10">
    <source>
        <dbReference type="ARBA" id="ARBA00031795"/>
    </source>
</evidence>
<dbReference type="CDD" id="cd12152">
    <property type="entry name" value="F1-ATPase_delta"/>
    <property type="match status" value="1"/>
</dbReference>
<evidence type="ECO:0000256" key="2">
    <source>
        <dbReference type="ARBA" id="ARBA00004184"/>
    </source>
</evidence>
<gene>
    <name evidence="12" type="ORF">QLT01_11600</name>
</gene>
<evidence type="ECO:0000256" key="6">
    <source>
        <dbReference type="ARBA" id="ARBA00023065"/>
    </source>
</evidence>
<dbReference type="InterPro" id="IPR024037">
    <property type="entry name" value="Alt_ATP_synth_F1_esu"/>
</dbReference>
<evidence type="ECO:0000256" key="8">
    <source>
        <dbReference type="ARBA" id="ARBA00023196"/>
    </source>
</evidence>
<dbReference type="Proteomes" id="UP001229025">
    <property type="component" value="Unassembled WGS sequence"/>
</dbReference>
<keyword evidence="8" id="KW-0066">ATP synthesis</keyword>
<evidence type="ECO:0000256" key="1">
    <source>
        <dbReference type="ARBA" id="ARBA00003543"/>
    </source>
</evidence>
<feature type="domain" description="ATP synthase F1 complex delta/epsilon subunit N-terminal" evidence="11">
    <location>
        <begin position="1"/>
        <end position="79"/>
    </location>
</feature>
<evidence type="ECO:0000259" key="11">
    <source>
        <dbReference type="Pfam" id="PF02823"/>
    </source>
</evidence>
<keyword evidence="5" id="KW-0813">Transport</keyword>
<evidence type="ECO:0000256" key="4">
    <source>
        <dbReference type="ARBA" id="ARBA00014480"/>
    </source>
</evidence>
<dbReference type="InterPro" id="IPR020546">
    <property type="entry name" value="ATP_synth_F1_dsu/esu_N"/>
</dbReference>
<evidence type="ECO:0000256" key="9">
    <source>
        <dbReference type="ARBA" id="ARBA00030215"/>
    </source>
</evidence>
<comment type="subcellular location">
    <subcellularLocation>
        <location evidence="2">Endomembrane system</location>
        <topology evidence="2">Peripheral membrane protein</topology>
    </subcellularLocation>
</comment>
<proteinExistence type="inferred from homology"/>
<accession>A0ABT6UQL5</accession>
<dbReference type="RefSeq" id="WP_153635975.1">
    <property type="nucleotide sequence ID" value="NZ_CP136695.1"/>
</dbReference>
<dbReference type="SUPFAM" id="SSF51344">
    <property type="entry name" value="Epsilon subunit of F1F0-ATP synthase N-terminal domain"/>
    <property type="match status" value="1"/>
</dbReference>
<dbReference type="InterPro" id="IPR036771">
    <property type="entry name" value="ATPsynth_dsu/esu_N"/>
</dbReference>
<dbReference type="GeneID" id="97326687"/>
<evidence type="ECO:0000313" key="13">
    <source>
        <dbReference type="Proteomes" id="UP001229025"/>
    </source>
</evidence>
<keyword evidence="6" id="KW-0406">Ion transport</keyword>
<reference evidence="13" key="2">
    <citation type="submission" date="2023-07" db="EMBL/GenBank/DDBJ databases">
        <title>Genome-based characterization of strain KMM 296 and proposal for reclassification of Cobetia litoralis and Cobetia pacifica, and emended description of the species Cobetia amphilecti and Cobetia marina.</title>
        <authorList>
            <person name="Balabanova L."/>
            <person name="Nedashkovskaya O."/>
        </authorList>
    </citation>
    <scope>NUCLEOTIDE SEQUENCE [LARGE SCALE GENOMIC DNA]</scope>
    <source>
        <strain evidence="13">NRIC 0815</strain>
    </source>
</reference>
<name>A0ABT6UQL5_9GAMM</name>
<reference evidence="12 13" key="1">
    <citation type="submission" date="2023-04" db="EMBL/GenBank/DDBJ databases">
        <authorList>
            <person name="Otstavnykh N."/>
            <person name="Seitkalieva A."/>
            <person name="Bystritskaya E."/>
        </authorList>
    </citation>
    <scope>NUCLEOTIDE SEQUENCE [LARGE SCALE GENOMIC DNA]</scope>
    <source>
        <strain evidence="12 13">NRIC 0815</strain>
    </source>
</reference>
<dbReference type="NCBIfam" id="TIGR03166">
    <property type="entry name" value="alt_F1F0_F1_eps"/>
    <property type="match status" value="1"/>
</dbReference>
<sequence>MKLSIVTPLSIIVEQDIDSLRAEDPSGSFGILKGHCDFMTALSISAISWRLGAEQHFCALRGGVLTLRQGDITIATREAVTGDDLETLDRQVLTRFREDREHERHEHVEGLRLQLNALRQMVARRGKAKREWR</sequence>
<keyword evidence="13" id="KW-1185">Reference proteome</keyword>
<evidence type="ECO:0000256" key="3">
    <source>
        <dbReference type="ARBA" id="ARBA00005712"/>
    </source>
</evidence>
<evidence type="ECO:0000256" key="5">
    <source>
        <dbReference type="ARBA" id="ARBA00022448"/>
    </source>
</evidence>
<evidence type="ECO:0000256" key="7">
    <source>
        <dbReference type="ARBA" id="ARBA00023136"/>
    </source>
</evidence>
<organism evidence="12 13">
    <name type="scientific">Cobetia amphilecti</name>
    <dbReference type="NCBI Taxonomy" id="1055104"/>
    <lineage>
        <taxon>Bacteria</taxon>
        <taxon>Pseudomonadati</taxon>
        <taxon>Pseudomonadota</taxon>
        <taxon>Gammaproteobacteria</taxon>
        <taxon>Oceanospirillales</taxon>
        <taxon>Halomonadaceae</taxon>
        <taxon>Cobetia</taxon>
    </lineage>
</organism>
<comment type="caution">
    <text evidence="12">The sequence shown here is derived from an EMBL/GenBank/DDBJ whole genome shotgun (WGS) entry which is preliminary data.</text>
</comment>
<comment type="similarity">
    <text evidence="3">Belongs to the ATPase epsilon chain family.</text>
</comment>
<dbReference type="EMBL" id="JASCSA010000008">
    <property type="protein sequence ID" value="MDI5884997.1"/>
    <property type="molecule type" value="Genomic_DNA"/>
</dbReference>
<evidence type="ECO:0000313" key="12">
    <source>
        <dbReference type="EMBL" id="MDI5884997.1"/>
    </source>
</evidence>
<keyword evidence="8" id="KW-0139">CF(1)</keyword>
<dbReference type="InterPro" id="IPR001469">
    <property type="entry name" value="ATP_synth_F1_dsu/esu"/>
</dbReference>
<keyword evidence="7" id="KW-0472">Membrane</keyword>
<dbReference type="Pfam" id="PF02823">
    <property type="entry name" value="ATP-synt_DE_N"/>
    <property type="match status" value="1"/>
</dbReference>
<comment type="function">
    <text evidence="1">Produces ATP from ADP in the presence of a proton gradient across the membrane.</text>
</comment>
<dbReference type="Gene3D" id="2.60.15.10">
    <property type="entry name" value="F0F1 ATP synthase delta/epsilon subunit, N-terminal"/>
    <property type="match status" value="1"/>
</dbReference>
<protein>
    <recommendedName>
        <fullName evidence="4">ATP synthase epsilon chain</fullName>
    </recommendedName>
    <alternativeName>
        <fullName evidence="10">ATP synthase F1 sector epsilon subunit</fullName>
    </alternativeName>
    <alternativeName>
        <fullName evidence="9">F-ATPase epsilon subunit</fullName>
    </alternativeName>
</protein>